<dbReference type="GO" id="GO:0006508">
    <property type="term" value="P:proteolysis"/>
    <property type="evidence" value="ECO:0007669"/>
    <property type="project" value="UniProtKB-KW"/>
</dbReference>
<evidence type="ECO:0000256" key="1">
    <source>
        <dbReference type="ARBA" id="ARBA00022670"/>
    </source>
</evidence>
<comment type="caution">
    <text evidence="7">The sequence shown here is derived from an EMBL/GenBank/DDBJ whole genome shotgun (WGS) entry which is preliminary data.</text>
</comment>
<dbReference type="CDD" id="cd08070">
    <property type="entry name" value="MPN_like"/>
    <property type="match status" value="1"/>
</dbReference>
<dbReference type="InterPro" id="IPR051929">
    <property type="entry name" value="VirAsm_ModProt"/>
</dbReference>
<dbReference type="PANTHER" id="PTHR34858">
    <property type="entry name" value="CYSO-CYSTEINE PEPTIDASE"/>
    <property type="match status" value="1"/>
</dbReference>
<dbReference type="GO" id="GO:0008270">
    <property type="term" value="F:zinc ion binding"/>
    <property type="evidence" value="ECO:0007669"/>
    <property type="project" value="TreeGrafter"/>
</dbReference>
<evidence type="ECO:0000256" key="5">
    <source>
        <dbReference type="ARBA" id="ARBA00023049"/>
    </source>
</evidence>
<protein>
    <submittedName>
        <fullName evidence="7">Proteasome lid subunit RPN8/RPN11</fullName>
    </submittedName>
</protein>
<evidence type="ECO:0000259" key="6">
    <source>
        <dbReference type="Pfam" id="PF14464"/>
    </source>
</evidence>
<keyword evidence="5" id="KW-0482">Metalloprotease</keyword>
<dbReference type="GO" id="GO:0000502">
    <property type="term" value="C:proteasome complex"/>
    <property type="evidence" value="ECO:0007669"/>
    <property type="project" value="UniProtKB-KW"/>
</dbReference>
<dbReference type="Proteomes" id="UP000232453">
    <property type="component" value="Unassembled WGS sequence"/>
</dbReference>
<keyword evidence="4" id="KW-0862">Zinc</keyword>
<proteinExistence type="predicted"/>
<reference evidence="7 8" key="1">
    <citation type="submission" date="2017-11" db="EMBL/GenBank/DDBJ databases">
        <title>Sequencing the genomes of 1000 actinobacteria strains.</title>
        <authorList>
            <person name="Klenk H.-P."/>
        </authorList>
    </citation>
    <scope>NUCLEOTIDE SEQUENCE [LARGE SCALE GENOMIC DNA]</scope>
    <source>
        <strain evidence="7 8">DSM 44104</strain>
    </source>
</reference>
<name>A0AA44USZ1_PSEA5</name>
<evidence type="ECO:0000256" key="2">
    <source>
        <dbReference type="ARBA" id="ARBA00022723"/>
    </source>
</evidence>
<evidence type="ECO:0000256" key="4">
    <source>
        <dbReference type="ARBA" id="ARBA00022833"/>
    </source>
</evidence>
<evidence type="ECO:0000313" key="8">
    <source>
        <dbReference type="Proteomes" id="UP000232453"/>
    </source>
</evidence>
<sequence length="173" mass="19149">MAVAAYPRVVLVLRSDLVDAIVAHARRDFPVESCGQLVGPETGEHPERYVPMTNADEVASDFAFAPAEDIRLERELDAAGERRMLVVHSHTRLPRRPVAHTGLPEAYPSPKDVAQMEWTPDQHWLIVGLATADAEPEVRSYHLADGEVVEDELAVVESYMFSHTGSDDVPDRA</sequence>
<dbReference type="InterPro" id="IPR028090">
    <property type="entry name" value="JAB_dom_prok"/>
</dbReference>
<dbReference type="PANTHER" id="PTHR34858:SF1">
    <property type="entry name" value="CYSO-CYSTEINE PEPTIDASE"/>
    <property type="match status" value="1"/>
</dbReference>
<accession>A0AA44USZ1</accession>
<dbReference type="SUPFAM" id="SSF102712">
    <property type="entry name" value="JAB1/MPN domain"/>
    <property type="match status" value="1"/>
</dbReference>
<keyword evidence="3" id="KW-0378">Hydrolase</keyword>
<dbReference type="EMBL" id="PHUJ01000003">
    <property type="protein sequence ID" value="PKB32776.1"/>
    <property type="molecule type" value="Genomic_DNA"/>
</dbReference>
<evidence type="ECO:0000256" key="3">
    <source>
        <dbReference type="ARBA" id="ARBA00022801"/>
    </source>
</evidence>
<dbReference type="Pfam" id="PF14464">
    <property type="entry name" value="Prok-JAB"/>
    <property type="match status" value="1"/>
</dbReference>
<dbReference type="Gene3D" id="3.40.140.10">
    <property type="entry name" value="Cytidine Deaminase, domain 2"/>
    <property type="match status" value="1"/>
</dbReference>
<feature type="domain" description="JAB" evidence="6">
    <location>
        <begin position="16"/>
        <end position="117"/>
    </location>
</feature>
<gene>
    <name evidence="7" type="ORF">ATL51_4515</name>
</gene>
<dbReference type="AlphaFoldDB" id="A0AA44USZ1"/>
<evidence type="ECO:0000313" key="7">
    <source>
        <dbReference type="EMBL" id="PKB32776.1"/>
    </source>
</evidence>
<organism evidence="7 8">
    <name type="scientific">Pseudonocardia alni</name>
    <name type="common">Amycolata alni</name>
    <dbReference type="NCBI Taxonomy" id="33907"/>
    <lineage>
        <taxon>Bacteria</taxon>
        <taxon>Bacillati</taxon>
        <taxon>Actinomycetota</taxon>
        <taxon>Actinomycetes</taxon>
        <taxon>Pseudonocardiales</taxon>
        <taxon>Pseudonocardiaceae</taxon>
        <taxon>Pseudonocardia</taxon>
    </lineage>
</organism>
<keyword evidence="1" id="KW-0645">Protease</keyword>
<keyword evidence="2" id="KW-0479">Metal-binding</keyword>
<dbReference type="GO" id="GO:0008235">
    <property type="term" value="F:metalloexopeptidase activity"/>
    <property type="evidence" value="ECO:0007669"/>
    <property type="project" value="TreeGrafter"/>
</dbReference>
<keyword evidence="7" id="KW-0647">Proteasome</keyword>